<feature type="non-terminal residue" evidence="1">
    <location>
        <position position="1"/>
    </location>
</feature>
<comment type="caution">
    <text evidence="1">The sequence shown here is derived from an EMBL/GenBank/DDBJ whole genome shotgun (WGS) entry which is preliminary data.</text>
</comment>
<feature type="non-terminal residue" evidence="1">
    <location>
        <position position="263"/>
    </location>
</feature>
<evidence type="ECO:0000313" key="2">
    <source>
        <dbReference type="Proteomes" id="UP000823399"/>
    </source>
</evidence>
<dbReference type="EMBL" id="JABBWM010000010">
    <property type="protein sequence ID" value="KAG2114303.1"/>
    <property type="molecule type" value="Genomic_DNA"/>
</dbReference>
<accession>A0A9P7FE47</accession>
<evidence type="ECO:0000313" key="1">
    <source>
        <dbReference type="EMBL" id="KAG2114303.1"/>
    </source>
</evidence>
<proteinExistence type="predicted"/>
<dbReference type="Proteomes" id="UP000823399">
    <property type="component" value="Unassembled WGS sequence"/>
</dbReference>
<organism evidence="1 2">
    <name type="scientific">Suillus discolor</name>
    <dbReference type="NCBI Taxonomy" id="1912936"/>
    <lineage>
        <taxon>Eukaryota</taxon>
        <taxon>Fungi</taxon>
        <taxon>Dikarya</taxon>
        <taxon>Basidiomycota</taxon>
        <taxon>Agaricomycotina</taxon>
        <taxon>Agaricomycetes</taxon>
        <taxon>Agaricomycetidae</taxon>
        <taxon>Boletales</taxon>
        <taxon>Suillineae</taxon>
        <taxon>Suillaceae</taxon>
        <taxon>Suillus</taxon>
    </lineage>
</organism>
<dbReference type="OrthoDB" id="2691196at2759"/>
<name>A0A9P7FE47_9AGAM</name>
<keyword evidence="2" id="KW-1185">Reference proteome</keyword>
<dbReference type="GeneID" id="64692610"/>
<sequence length="263" mass="29215">YRSFQDAYPDDWQEILDTFDETRIASGPPLTVAQRSQEFTRLTKKVTSLVNMATAKHGFEAALLMCGKVVNQDASIGYIHTTSGAEEFWASRCRADEDTMVGHFKAHVYHQASLAVVAEDVYGEAQLKPSEKKIALPGRHARAPALGGKLMAQSGTFPWKLLPTELAHHRFVMRGYPEDMLMPGEPHVMVARPKGISDLDKRERVVLADALRSGRLTIEQQKMGDLNKTSPIIFGEAPPEESMHARGRRMLVDGTIDREGLAC</sequence>
<gene>
    <name evidence="1" type="ORF">F5147DRAFT_547875</name>
</gene>
<dbReference type="AlphaFoldDB" id="A0A9P7FE47"/>
<protein>
    <submittedName>
        <fullName evidence="1">Uncharacterized protein</fullName>
    </submittedName>
</protein>
<dbReference type="RefSeq" id="XP_041296416.1">
    <property type="nucleotide sequence ID" value="XM_041430351.1"/>
</dbReference>
<reference evidence="1" key="1">
    <citation type="journal article" date="2020" name="New Phytol.">
        <title>Comparative genomics reveals dynamic genome evolution in host specialist ectomycorrhizal fungi.</title>
        <authorList>
            <person name="Lofgren L.A."/>
            <person name="Nguyen N.H."/>
            <person name="Vilgalys R."/>
            <person name="Ruytinx J."/>
            <person name="Liao H.L."/>
            <person name="Branco S."/>
            <person name="Kuo A."/>
            <person name="LaButti K."/>
            <person name="Lipzen A."/>
            <person name="Andreopoulos W."/>
            <person name="Pangilinan J."/>
            <person name="Riley R."/>
            <person name="Hundley H."/>
            <person name="Na H."/>
            <person name="Barry K."/>
            <person name="Grigoriev I.V."/>
            <person name="Stajich J.E."/>
            <person name="Kennedy P.G."/>
        </authorList>
    </citation>
    <scope>NUCLEOTIDE SEQUENCE</scope>
    <source>
        <strain evidence="1">FC423</strain>
    </source>
</reference>